<evidence type="ECO:0000313" key="10">
    <source>
        <dbReference type="EMBL" id="EGU66250.1"/>
    </source>
</evidence>
<dbReference type="NCBIfam" id="NF005587">
    <property type="entry name" value="PRK07308.1"/>
    <property type="match status" value="1"/>
</dbReference>
<dbReference type="InterPro" id="IPR050619">
    <property type="entry name" value="Flavodoxin"/>
</dbReference>
<evidence type="ECO:0000256" key="3">
    <source>
        <dbReference type="ARBA" id="ARBA00005267"/>
    </source>
</evidence>
<dbReference type="InterPro" id="IPR010087">
    <property type="entry name" value="Flav_short"/>
</dbReference>
<proteinExistence type="inferred from homology"/>
<evidence type="ECO:0000256" key="1">
    <source>
        <dbReference type="ARBA" id="ARBA00001917"/>
    </source>
</evidence>
<dbReference type="PANTHER" id="PTHR42809">
    <property type="entry name" value="FLAVODOXIN 2"/>
    <property type="match status" value="1"/>
</dbReference>
<keyword evidence="4 8" id="KW-0813">Transport</keyword>
<dbReference type="Gene3D" id="3.40.50.360">
    <property type="match status" value="1"/>
</dbReference>
<name>A0AAV3ECH0_STRCR</name>
<dbReference type="PROSITE" id="PS50902">
    <property type="entry name" value="FLAVODOXIN_LIKE"/>
    <property type="match status" value="1"/>
</dbReference>
<dbReference type="NCBIfam" id="NF005216">
    <property type="entry name" value="PRK06703.1"/>
    <property type="match status" value="1"/>
</dbReference>
<evidence type="ECO:0000259" key="9">
    <source>
        <dbReference type="PROSITE" id="PS50902"/>
    </source>
</evidence>
<comment type="function">
    <text evidence="2 8">Low-potential electron donor to a number of redox enzymes.</text>
</comment>
<dbReference type="PRINTS" id="PR00369">
    <property type="entry name" value="FLAVODOXIN"/>
</dbReference>
<evidence type="ECO:0000256" key="6">
    <source>
        <dbReference type="ARBA" id="ARBA00022643"/>
    </source>
</evidence>
<dbReference type="InterPro" id="IPR008254">
    <property type="entry name" value="Flavodoxin/NO_synth"/>
</dbReference>
<evidence type="ECO:0000313" key="11">
    <source>
        <dbReference type="Proteomes" id="UP000004274"/>
    </source>
</evidence>
<sequence length="156" mass="17055">MNEDYNLEGTMTLAKIVFASMTGNTEEIADIVADKLRELDVEVEVDECTTVDAEDFLEADITIVATYTYGDGELPDEMMDFYEDLSGLDLSGKVYGVVGSGDTFYDEFCKAVDDFDAVFAATGAVKGSECVKVDLSAEEDDIERLEAFAEELVSKV</sequence>
<dbReference type="GO" id="GO:0016651">
    <property type="term" value="F:oxidoreductase activity, acting on NAD(P)H"/>
    <property type="evidence" value="ECO:0007669"/>
    <property type="project" value="UniProtKB-ARBA"/>
</dbReference>
<evidence type="ECO:0000256" key="8">
    <source>
        <dbReference type="RuleBase" id="RU367037"/>
    </source>
</evidence>
<feature type="domain" description="Flavodoxin-like" evidence="9">
    <location>
        <begin position="14"/>
        <end position="153"/>
    </location>
</feature>
<dbReference type="SUPFAM" id="SSF52218">
    <property type="entry name" value="Flavoproteins"/>
    <property type="match status" value="1"/>
</dbReference>
<protein>
    <recommendedName>
        <fullName evidence="8">Flavodoxin</fullName>
    </recommendedName>
</protein>
<dbReference type="GO" id="GO:0009055">
    <property type="term" value="F:electron transfer activity"/>
    <property type="evidence" value="ECO:0007669"/>
    <property type="project" value="UniProtKB-UniRule"/>
</dbReference>
<dbReference type="Pfam" id="PF00258">
    <property type="entry name" value="Flavodoxin_1"/>
    <property type="match status" value="1"/>
</dbReference>
<dbReference type="Proteomes" id="UP000004274">
    <property type="component" value="Unassembled WGS sequence"/>
</dbReference>
<dbReference type="EMBL" id="AFUE01000010">
    <property type="protein sequence ID" value="EGU66250.1"/>
    <property type="molecule type" value="Genomic_DNA"/>
</dbReference>
<keyword evidence="5 8" id="KW-0285">Flavoprotein</keyword>
<accession>A0AAV3ECH0</accession>
<dbReference type="AlphaFoldDB" id="A0AAV3ECH0"/>
<organism evidence="10 11">
    <name type="scientific">Streptococcus cristatus ATCC 51100</name>
    <dbReference type="NCBI Taxonomy" id="889201"/>
    <lineage>
        <taxon>Bacteria</taxon>
        <taxon>Bacillati</taxon>
        <taxon>Bacillota</taxon>
        <taxon>Bacilli</taxon>
        <taxon>Lactobacillales</taxon>
        <taxon>Streptococcaceae</taxon>
        <taxon>Streptococcus</taxon>
    </lineage>
</organism>
<evidence type="ECO:0000256" key="5">
    <source>
        <dbReference type="ARBA" id="ARBA00022630"/>
    </source>
</evidence>
<keyword evidence="7 8" id="KW-0249">Electron transport</keyword>
<comment type="similarity">
    <text evidence="3 8">Belongs to the flavodoxin family.</text>
</comment>
<dbReference type="InterPro" id="IPR001226">
    <property type="entry name" value="Flavodoxin_CS"/>
</dbReference>
<comment type="caution">
    <text evidence="10">The sequence shown here is derived from an EMBL/GenBank/DDBJ whole genome shotgun (WGS) entry which is preliminary data.</text>
</comment>
<comment type="cofactor">
    <cofactor evidence="1 8">
        <name>FMN</name>
        <dbReference type="ChEBI" id="CHEBI:58210"/>
    </cofactor>
</comment>
<dbReference type="GO" id="GO:0010181">
    <property type="term" value="F:FMN binding"/>
    <property type="evidence" value="ECO:0007669"/>
    <property type="project" value="UniProtKB-UniRule"/>
</dbReference>
<gene>
    <name evidence="10" type="ORF">HMPREF9960_0540</name>
</gene>
<dbReference type="PROSITE" id="PS00201">
    <property type="entry name" value="FLAVODOXIN"/>
    <property type="match status" value="1"/>
</dbReference>
<reference evidence="10 11" key="1">
    <citation type="submission" date="2011-05" db="EMBL/GenBank/DDBJ databases">
        <authorList>
            <person name="Durkin A.S."/>
            <person name="McCorrison J."/>
            <person name="Torralba M."/>
            <person name="Gillis M."/>
            <person name="Methe B."/>
            <person name="Sutton G."/>
            <person name="Nelson K.E."/>
        </authorList>
    </citation>
    <scope>NUCLEOTIDE SEQUENCE [LARGE SCALE GENOMIC DNA]</scope>
    <source>
        <strain evidence="10 11">ATCC 51100</strain>
    </source>
</reference>
<keyword evidence="6 8" id="KW-0288">FMN</keyword>
<dbReference type="PANTHER" id="PTHR42809:SF1">
    <property type="entry name" value="FLAVODOXIN 1"/>
    <property type="match status" value="1"/>
</dbReference>
<dbReference type="InterPro" id="IPR001094">
    <property type="entry name" value="Flavdoxin-like"/>
</dbReference>
<dbReference type="NCBIfam" id="TIGR01753">
    <property type="entry name" value="flav_short"/>
    <property type="match status" value="1"/>
</dbReference>
<evidence type="ECO:0000256" key="4">
    <source>
        <dbReference type="ARBA" id="ARBA00022448"/>
    </source>
</evidence>
<evidence type="ECO:0000256" key="7">
    <source>
        <dbReference type="ARBA" id="ARBA00022982"/>
    </source>
</evidence>
<dbReference type="InterPro" id="IPR029039">
    <property type="entry name" value="Flavoprotein-like_sf"/>
</dbReference>
<evidence type="ECO:0000256" key="2">
    <source>
        <dbReference type="ARBA" id="ARBA00003297"/>
    </source>
</evidence>